<feature type="transmembrane region" description="Helical" evidence="1">
    <location>
        <begin position="61"/>
        <end position="83"/>
    </location>
</feature>
<keyword evidence="1" id="KW-0812">Transmembrane</keyword>
<dbReference type="AlphaFoldDB" id="A0A165BCJ2"/>
<reference evidence="2 3" key="1">
    <citation type="journal article" date="2016" name="Mol. Biol. Evol.">
        <title>Comparative Genomics of Early-Diverging Mushroom-Forming Fungi Provides Insights into the Origins of Lignocellulose Decay Capabilities.</title>
        <authorList>
            <person name="Nagy L.G."/>
            <person name="Riley R."/>
            <person name="Tritt A."/>
            <person name="Adam C."/>
            <person name="Daum C."/>
            <person name="Floudas D."/>
            <person name="Sun H."/>
            <person name="Yadav J.S."/>
            <person name="Pangilinan J."/>
            <person name="Larsson K.H."/>
            <person name="Matsuura K."/>
            <person name="Barry K."/>
            <person name="Labutti K."/>
            <person name="Kuo R."/>
            <person name="Ohm R.A."/>
            <person name="Bhattacharya S.S."/>
            <person name="Shirouzu T."/>
            <person name="Yoshinaga Y."/>
            <person name="Martin F.M."/>
            <person name="Grigoriev I.V."/>
            <person name="Hibbett D.S."/>
        </authorList>
    </citation>
    <scope>NUCLEOTIDE SEQUENCE [LARGE SCALE GENOMIC DNA]</scope>
    <source>
        <strain evidence="2 3">93-53</strain>
    </source>
</reference>
<evidence type="ECO:0000313" key="2">
    <source>
        <dbReference type="EMBL" id="KZT00741.1"/>
    </source>
</evidence>
<dbReference type="RefSeq" id="XP_040758481.1">
    <property type="nucleotide sequence ID" value="XM_040902819.1"/>
</dbReference>
<proteinExistence type="predicted"/>
<name>A0A165BCJ2_9APHY</name>
<dbReference type="InParanoid" id="A0A165BCJ2"/>
<keyword evidence="3" id="KW-1185">Reference proteome</keyword>
<accession>A0A165BCJ2</accession>
<organism evidence="2 3">
    <name type="scientific">Laetiporus sulphureus 93-53</name>
    <dbReference type="NCBI Taxonomy" id="1314785"/>
    <lineage>
        <taxon>Eukaryota</taxon>
        <taxon>Fungi</taxon>
        <taxon>Dikarya</taxon>
        <taxon>Basidiomycota</taxon>
        <taxon>Agaricomycotina</taxon>
        <taxon>Agaricomycetes</taxon>
        <taxon>Polyporales</taxon>
        <taxon>Laetiporus</taxon>
    </lineage>
</organism>
<protein>
    <submittedName>
        <fullName evidence="2">Uncharacterized protein</fullName>
    </submittedName>
</protein>
<keyword evidence="1" id="KW-0472">Membrane</keyword>
<dbReference type="Proteomes" id="UP000076871">
    <property type="component" value="Unassembled WGS sequence"/>
</dbReference>
<evidence type="ECO:0000256" key="1">
    <source>
        <dbReference type="SAM" id="Phobius"/>
    </source>
</evidence>
<gene>
    <name evidence="2" type="ORF">LAESUDRAFT_527707</name>
</gene>
<dbReference type="GeneID" id="63819850"/>
<keyword evidence="1" id="KW-1133">Transmembrane helix</keyword>
<sequence>MRLHALLRHYTNRRLSRKVRYRWWGGVRNERTAALAAYIFSPEVPGGGRWTQSTFTKKDKHIMALSSYFGLLMLCNVSPFLVAMRGLHSRKNISIPMPITDTWRFPPISSTEM</sequence>
<dbReference type="EMBL" id="KV427678">
    <property type="protein sequence ID" value="KZT00741.1"/>
    <property type="molecule type" value="Genomic_DNA"/>
</dbReference>
<evidence type="ECO:0000313" key="3">
    <source>
        <dbReference type="Proteomes" id="UP000076871"/>
    </source>
</evidence>